<comment type="caution">
    <text evidence="1">The sequence shown here is derived from an EMBL/GenBank/DDBJ whole genome shotgun (WGS) entry which is preliminary data.</text>
</comment>
<dbReference type="Pfam" id="PF15575">
    <property type="entry name" value="Imm49"/>
    <property type="match status" value="1"/>
</dbReference>
<dbReference type="EMBL" id="JRKI01000037">
    <property type="protein sequence ID" value="KIZ14975.1"/>
    <property type="molecule type" value="Genomic_DNA"/>
</dbReference>
<protein>
    <submittedName>
        <fullName evidence="1">Uncharacterized protein</fullName>
    </submittedName>
</protein>
<accession>A0A0D7CGI4</accession>
<gene>
    <name evidence="1" type="ORF">SNA_29815</name>
</gene>
<name>A0A0D7CGI4_9ACTN</name>
<reference evidence="1 2" key="1">
    <citation type="submission" date="2014-09" db="EMBL/GenBank/DDBJ databases">
        <title>Draft genome sequence of Streptomyces natalensis ATCC 27448, producer of the antifungal pimaricin.</title>
        <authorList>
            <person name="Mendes M.V."/>
            <person name="Beites T."/>
            <person name="Pires S."/>
            <person name="Santos C.L."/>
            <person name="Moradas-Ferreira P."/>
        </authorList>
    </citation>
    <scope>NUCLEOTIDE SEQUENCE [LARGE SCALE GENOMIC DNA]</scope>
    <source>
        <strain evidence="1 2">ATCC 27448</strain>
    </source>
</reference>
<sequence>MEPVVTAAREAIEGIKASEDDRYDALTFALSAAKWHRLQDPVAGDLETWESWVLAMQVGSALFASGTAQEGPVACNVGALDEVRKLPATGSQDYLHAGNWLTSFYLAVICRENERAKQLAQVPVEFLRASGAEFDEYVYAWIETLQHFWFGRSQVWQTLVTAVQGTAPENARIADSELMLKILYPPLELFQLYLRRENQAFTDSLANALTWHKEYWTANEARSLSGDGLVALAPLAIACMAYDADMPIGVESEYLPKHLLKHTWVGEFPT</sequence>
<dbReference type="InterPro" id="IPR029074">
    <property type="entry name" value="Imm49"/>
</dbReference>
<keyword evidence="2" id="KW-1185">Reference proteome</keyword>
<organism evidence="1 2">
    <name type="scientific">Streptomyces natalensis ATCC 27448</name>
    <dbReference type="NCBI Taxonomy" id="1240678"/>
    <lineage>
        <taxon>Bacteria</taxon>
        <taxon>Bacillati</taxon>
        <taxon>Actinomycetota</taxon>
        <taxon>Actinomycetes</taxon>
        <taxon>Kitasatosporales</taxon>
        <taxon>Streptomycetaceae</taxon>
        <taxon>Streptomyces</taxon>
    </lineage>
</organism>
<dbReference type="Proteomes" id="UP000032458">
    <property type="component" value="Unassembled WGS sequence"/>
</dbReference>
<dbReference type="AlphaFoldDB" id="A0A0D7CGI4"/>
<evidence type="ECO:0000313" key="2">
    <source>
        <dbReference type="Proteomes" id="UP000032458"/>
    </source>
</evidence>
<dbReference type="PATRIC" id="fig|1240678.4.peg.6380"/>
<proteinExistence type="predicted"/>
<evidence type="ECO:0000313" key="1">
    <source>
        <dbReference type="EMBL" id="KIZ14975.1"/>
    </source>
</evidence>